<dbReference type="Proteomes" id="UP000308760">
    <property type="component" value="Unassembled WGS sequence"/>
</dbReference>
<proteinExistence type="predicted"/>
<evidence type="ECO:0000313" key="2">
    <source>
        <dbReference type="Proteomes" id="UP000308760"/>
    </source>
</evidence>
<name>A0A4S8QF79_9ACTN</name>
<organism evidence="1 2">
    <name type="scientific">Glycomyces buryatensis</name>
    <dbReference type="NCBI Taxonomy" id="2570927"/>
    <lineage>
        <taxon>Bacteria</taxon>
        <taxon>Bacillati</taxon>
        <taxon>Actinomycetota</taxon>
        <taxon>Actinomycetes</taxon>
        <taxon>Glycomycetales</taxon>
        <taxon>Glycomycetaceae</taxon>
        <taxon>Glycomyces</taxon>
    </lineage>
</organism>
<dbReference type="RefSeq" id="WP_136532709.1">
    <property type="nucleotide sequence ID" value="NZ_STGY01000004.1"/>
</dbReference>
<reference evidence="2" key="1">
    <citation type="submission" date="2019-04" db="EMBL/GenBank/DDBJ databases">
        <title>Nocardioides xinjiangensis sp. nov.</title>
        <authorList>
            <person name="Liu S."/>
        </authorList>
    </citation>
    <scope>NUCLEOTIDE SEQUENCE [LARGE SCALE GENOMIC DNA]</scope>
    <source>
        <strain evidence="2">18</strain>
    </source>
</reference>
<keyword evidence="2" id="KW-1185">Reference proteome</keyword>
<dbReference type="OrthoDB" id="5187600at2"/>
<dbReference type="EMBL" id="STGY01000004">
    <property type="protein sequence ID" value="THV43317.1"/>
    <property type="molecule type" value="Genomic_DNA"/>
</dbReference>
<evidence type="ECO:0000313" key="1">
    <source>
        <dbReference type="EMBL" id="THV43317.1"/>
    </source>
</evidence>
<protein>
    <submittedName>
        <fullName evidence="1">Uncharacterized protein</fullName>
    </submittedName>
</protein>
<dbReference type="AlphaFoldDB" id="A0A4S8QF79"/>
<reference evidence="1 2" key="2">
    <citation type="submission" date="2019-05" db="EMBL/GenBank/DDBJ databases">
        <title>Glycomyces buryatensis sp. nov.</title>
        <authorList>
            <person name="Nikitina E."/>
        </authorList>
    </citation>
    <scope>NUCLEOTIDE SEQUENCE [LARGE SCALE GENOMIC DNA]</scope>
    <source>
        <strain evidence="1 2">18</strain>
    </source>
</reference>
<comment type="caution">
    <text evidence="1">The sequence shown here is derived from an EMBL/GenBank/DDBJ whole genome shotgun (WGS) entry which is preliminary data.</text>
</comment>
<gene>
    <name evidence="1" type="ORF">FAB82_01160</name>
</gene>
<accession>A0A4S8QF79</accession>
<sequence length="95" mass="10653">MAKTAFDLPPGGERRIGTFKRGPATFIVFQITGHPAPKRWRVDCDDGNGPNEVCIFSNKPCESTRWRGAWNGDEWCTWIEAQARELIAGHAPTPR</sequence>